<organism evidence="3">
    <name type="scientific">Pseudictyota dubia</name>
    <dbReference type="NCBI Taxonomy" id="2749911"/>
    <lineage>
        <taxon>Eukaryota</taxon>
        <taxon>Sar</taxon>
        <taxon>Stramenopiles</taxon>
        <taxon>Ochrophyta</taxon>
        <taxon>Bacillariophyta</taxon>
        <taxon>Mediophyceae</taxon>
        <taxon>Biddulphiophycidae</taxon>
        <taxon>Eupodiscales</taxon>
        <taxon>Odontellaceae</taxon>
        <taxon>Pseudictyota</taxon>
    </lineage>
</organism>
<keyword evidence="2" id="KW-0732">Signal</keyword>
<accession>A0A7R9ZB24</accession>
<feature type="signal peptide" evidence="2">
    <location>
        <begin position="1"/>
        <end position="18"/>
    </location>
</feature>
<proteinExistence type="predicted"/>
<reference evidence="3" key="1">
    <citation type="submission" date="2021-01" db="EMBL/GenBank/DDBJ databases">
        <authorList>
            <person name="Corre E."/>
            <person name="Pelletier E."/>
            <person name="Niang G."/>
            <person name="Scheremetjew M."/>
            <person name="Finn R."/>
            <person name="Kale V."/>
            <person name="Holt S."/>
            <person name="Cochrane G."/>
            <person name="Meng A."/>
            <person name="Brown T."/>
            <person name="Cohen L."/>
        </authorList>
    </citation>
    <scope>NUCLEOTIDE SEQUENCE</scope>
    <source>
        <strain evidence="3">CCMP147</strain>
    </source>
</reference>
<feature type="region of interest" description="Disordered" evidence="1">
    <location>
        <begin position="179"/>
        <end position="200"/>
    </location>
</feature>
<protein>
    <submittedName>
        <fullName evidence="3">Uncharacterized protein</fullName>
    </submittedName>
</protein>
<dbReference type="AlphaFoldDB" id="A0A7R9ZB24"/>
<feature type="compositionally biased region" description="Basic and acidic residues" evidence="1">
    <location>
        <begin position="186"/>
        <end position="200"/>
    </location>
</feature>
<feature type="chain" id="PRO_5030991075" evidence="2">
    <location>
        <begin position="19"/>
        <end position="224"/>
    </location>
</feature>
<dbReference type="EMBL" id="HBED01031577">
    <property type="protein sequence ID" value="CAD8317001.1"/>
    <property type="molecule type" value="Transcribed_RNA"/>
</dbReference>
<name>A0A7R9ZB24_9STRA</name>
<evidence type="ECO:0000256" key="1">
    <source>
        <dbReference type="SAM" id="MobiDB-lite"/>
    </source>
</evidence>
<evidence type="ECO:0000256" key="2">
    <source>
        <dbReference type="SAM" id="SignalP"/>
    </source>
</evidence>
<sequence>MKVSGFVFLLVLHNAVGAEDHHTDEYPECTNVTDVASCEAHCGQGSQAMFKALSPKHADTVEGLHVDALVGFDCLCGGGGAGQNCTVTWDEPPTCESVGLGECEANATTTCADYCTQLGLVDDNHFCIHHEGEEHDHRLLAEGEMHDSHEEGEDHEEHHEEPHTVCYCKSTEEGEGLLSCGDEGWEGEHEEHPPDEKDTRSAAVGLTAASSALVAIATVITAAF</sequence>
<gene>
    <name evidence="3" type="ORF">TDUB1175_LOCUS15795</name>
</gene>
<evidence type="ECO:0000313" key="3">
    <source>
        <dbReference type="EMBL" id="CAD8317001.1"/>
    </source>
</evidence>